<evidence type="ECO:0000256" key="3">
    <source>
        <dbReference type="ARBA" id="ARBA00017473"/>
    </source>
</evidence>
<dbReference type="SUPFAM" id="SSF55060">
    <property type="entry name" value="GHMP Kinase, C-terminal domain"/>
    <property type="match status" value="1"/>
</dbReference>
<evidence type="ECO:0000256" key="8">
    <source>
        <dbReference type="ARBA" id="ARBA00032554"/>
    </source>
</evidence>
<evidence type="ECO:0000256" key="2">
    <source>
        <dbReference type="ARBA" id="ARBA00012052"/>
    </source>
</evidence>
<keyword evidence="7 9" id="KW-0067">ATP-binding</keyword>
<sequence>MLAFANAKINIGLNITDKRADGYHNLETAFYPLKLYDVVELLDAGHTHCMVKGLDVPGQNQDNICLKAYDLLSMDFNLPPQKIVLLKNIPVGAGLGGGSSDAALVIRMLNDKFKLGLSVVQMQSYASILGADCAFFIENKPVMAYGIGNEFEDLDLDLSSYFKVLVKAPVHVATSTAYAGVKPSRSSSSLKDLIHLPLTAWRKELKNDFEPSVFGAHPEIEKIKEALYASGALFALMSGSGSAVYGLFTQPLKLALLEKENKVFYDV</sequence>
<dbReference type="RefSeq" id="WP_110834598.1">
    <property type="nucleotide sequence ID" value="NZ_QKLU01000011.1"/>
</dbReference>
<dbReference type="EC" id="2.7.1.148" evidence="2 9"/>
<name>A0A318U6F0_9SPHI</name>
<dbReference type="InterPro" id="IPR020568">
    <property type="entry name" value="Ribosomal_Su5_D2-typ_SF"/>
</dbReference>
<keyword evidence="13" id="KW-1185">Reference proteome</keyword>
<evidence type="ECO:0000256" key="1">
    <source>
        <dbReference type="ARBA" id="ARBA00009684"/>
    </source>
</evidence>
<dbReference type="PANTHER" id="PTHR43527">
    <property type="entry name" value="4-DIPHOSPHOCYTIDYL-2-C-METHYL-D-ERYTHRITOL KINASE, CHLOROPLASTIC"/>
    <property type="match status" value="1"/>
</dbReference>
<dbReference type="Pfam" id="PF08544">
    <property type="entry name" value="GHMP_kinases_C"/>
    <property type="match status" value="1"/>
</dbReference>
<dbReference type="Pfam" id="PF00288">
    <property type="entry name" value="GHMP_kinases_N"/>
    <property type="match status" value="1"/>
</dbReference>
<evidence type="ECO:0000256" key="7">
    <source>
        <dbReference type="ARBA" id="ARBA00022840"/>
    </source>
</evidence>
<comment type="similarity">
    <text evidence="1 9">Belongs to the GHMP kinase family. IspE subfamily.</text>
</comment>
<dbReference type="InterPro" id="IPR014721">
    <property type="entry name" value="Ribsml_uS5_D2-typ_fold_subgr"/>
</dbReference>
<feature type="domain" description="GHMP kinase N-terminal" evidence="10">
    <location>
        <begin position="63"/>
        <end position="137"/>
    </location>
</feature>
<proteinExistence type="inferred from homology"/>
<dbReference type="Proteomes" id="UP000248198">
    <property type="component" value="Unassembled WGS sequence"/>
</dbReference>
<dbReference type="EMBL" id="QKLU01000011">
    <property type="protein sequence ID" value="PYF68935.1"/>
    <property type="molecule type" value="Genomic_DNA"/>
</dbReference>
<protein>
    <recommendedName>
        <fullName evidence="3 9">4-diphosphocytidyl-2-C-methyl-D-erythritol kinase</fullName>
        <shortName evidence="9">CMK</shortName>
        <ecNumber evidence="2 9">2.7.1.148</ecNumber>
    </recommendedName>
    <alternativeName>
        <fullName evidence="8 9">4-(cytidine-5'-diphospho)-2-C-methyl-D-erythritol kinase</fullName>
    </alternativeName>
</protein>
<feature type="binding site" evidence="9">
    <location>
        <begin position="90"/>
        <end position="100"/>
    </location>
    <ligand>
        <name>ATP</name>
        <dbReference type="ChEBI" id="CHEBI:30616"/>
    </ligand>
</feature>
<comment type="pathway">
    <text evidence="9">Isoprenoid biosynthesis; isopentenyl diphosphate biosynthesis via DXP pathway; isopentenyl diphosphate from 1-deoxy-D-xylulose 5-phosphate: step 3/6.</text>
</comment>
<dbReference type="UniPathway" id="UPA00056">
    <property type="reaction ID" value="UER00094"/>
</dbReference>
<evidence type="ECO:0000256" key="4">
    <source>
        <dbReference type="ARBA" id="ARBA00022679"/>
    </source>
</evidence>
<keyword evidence="6 9" id="KW-0418">Kinase</keyword>
<evidence type="ECO:0000313" key="13">
    <source>
        <dbReference type="Proteomes" id="UP000248198"/>
    </source>
</evidence>
<keyword evidence="5 9" id="KW-0547">Nucleotide-binding</keyword>
<keyword evidence="9" id="KW-0414">Isoprene biosynthesis</keyword>
<reference evidence="12 13" key="1">
    <citation type="submission" date="2018-06" db="EMBL/GenBank/DDBJ databases">
        <title>Genomic Encyclopedia of Archaeal and Bacterial Type Strains, Phase II (KMG-II): from individual species to whole genera.</title>
        <authorList>
            <person name="Goeker M."/>
        </authorList>
    </citation>
    <scope>NUCLEOTIDE SEQUENCE [LARGE SCALE GENOMIC DNA]</scope>
    <source>
        <strain evidence="12 13">DSM 27372</strain>
    </source>
</reference>
<evidence type="ECO:0000256" key="5">
    <source>
        <dbReference type="ARBA" id="ARBA00022741"/>
    </source>
</evidence>
<dbReference type="GO" id="GO:0005524">
    <property type="term" value="F:ATP binding"/>
    <property type="evidence" value="ECO:0007669"/>
    <property type="project" value="UniProtKB-UniRule"/>
</dbReference>
<feature type="domain" description="GHMP kinase C-terminal" evidence="11">
    <location>
        <begin position="198"/>
        <end position="249"/>
    </location>
</feature>
<feature type="active site" evidence="9">
    <location>
        <position position="132"/>
    </location>
</feature>
<dbReference type="OrthoDB" id="9809438at2"/>
<evidence type="ECO:0000313" key="12">
    <source>
        <dbReference type="EMBL" id="PYF68935.1"/>
    </source>
</evidence>
<dbReference type="Gene3D" id="3.30.70.890">
    <property type="entry name" value="GHMP kinase, C-terminal domain"/>
    <property type="match status" value="1"/>
</dbReference>
<comment type="caution">
    <text evidence="12">The sequence shown here is derived from an EMBL/GenBank/DDBJ whole genome shotgun (WGS) entry which is preliminary data.</text>
</comment>
<organism evidence="12 13">
    <name type="scientific">Pedobacter nutrimenti</name>
    <dbReference type="NCBI Taxonomy" id="1241337"/>
    <lineage>
        <taxon>Bacteria</taxon>
        <taxon>Pseudomonadati</taxon>
        <taxon>Bacteroidota</taxon>
        <taxon>Sphingobacteriia</taxon>
        <taxon>Sphingobacteriales</taxon>
        <taxon>Sphingobacteriaceae</taxon>
        <taxon>Pedobacter</taxon>
    </lineage>
</organism>
<accession>A0A318U6F0</accession>
<dbReference type="InterPro" id="IPR006204">
    <property type="entry name" value="GHMP_kinase_N_dom"/>
</dbReference>
<feature type="active site" evidence="9">
    <location>
        <position position="8"/>
    </location>
</feature>
<evidence type="ECO:0000259" key="10">
    <source>
        <dbReference type="Pfam" id="PF00288"/>
    </source>
</evidence>
<dbReference type="PANTHER" id="PTHR43527:SF2">
    <property type="entry name" value="4-DIPHOSPHOCYTIDYL-2-C-METHYL-D-ERYTHRITOL KINASE, CHLOROPLASTIC"/>
    <property type="match status" value="1"/>
</dbReference>
<keyword evidence="4 9" id="KW-0808">Transferase</keyword>
<dbReference type="GO" id="GO:0050515">
    <property type="term" value="F:4-(cytidine 5'-diphospho)-2-C-methyl-D-erythritol kinase activity"/>
    <property type="evidence" value="ECO:0007669"/>
    <property type="project" value="UniProtKB-UniRule"/>
</dbReference>
<dbReference type="NCBIfam" id="TIGR00154">
    <property type="entry name" value="ispE"/>
    <property type="match status" value="1"/>
</dbReference>
<dbReference type="AlphaFoldDB" id="A0A318U6F0"/>
<dbReference type="InterPro" id="IPR013750">
    <property type="entry name" value="GHMP_kinase_C_dom"/>
</dbReference>
<dbReference type="PIRSF" id="PIRSF010376">
    <property type="entry name" value="IspE"/>
    <property type="match status" value="1"/>
</dbReference>
<dbReference type="InterPro" id="IPR036554">
    <property type="entry name" value="GHMP_kinase_C_sf"/>
</dbReference>
<dbReference type="GO" id="GO:0019288">
    <property type="term" value="P:isopentenyl diphosphate biosynthetic process, methylerythritol 4-phosphate pathway"/>
    <property type="evidence" value="ECO:0007669"/>
    <property type="project" value="UniProtKB-UniRule"/>
</dbReference>
<comment type="catalytic activity">
    <reaction evidence="9">
        <text>4-CDP-2-C-methyl-D-erythritol + ATP = 4-CDP-2-C-methyl-D-erythritol 2-phosphate + ADP + H(+)</text>
        <dbReference type="Rhea" id="RHEA:18437"/>
        <dbReference type="ChEBI" id="CHEBI:15378"/>
        <dbReference type="ChEBI" id="CHEBI:30616"/>
        <dbReference type="ChEBI" id="CHEBI:57823"/>
        <dbReference type="ChEBI" id="CHEBI:57919"/>
        <dbReference type="ChEBI" id="CHEBI:456216"/>
        <dbReference type="EC" id="2.7.1.148"/>
    </reaction>
</comment>
<dbReference type="Gene3D" id="3.30.230.10">
    <property type="match status" value="1"/>
</dbReference>
<dbReference type="GO" id="GO:0016114">
    <property type="term" value="P:terpenoid biosynthetic process"/>
    <property type="evidence" value="ECO:0007669"/>
    <property type="project" value="UniProtKB-UniRule"/>
</dbReference>
<evidence type="ECO:0000256" key="9">
    <source>
        <dbReference type="HAMAP-Rule" id="MF_00061"/>
    </source>
</evidence>
<evidence type="ECO:0000259" key="11">
    <source>
        <dbReference type="Pfam" id="PF08544"/>
    </source>
</evidence>
<dbReference type="HAMAP" id="MF_00061">
    <property type="entry name" value="IspE"/>
    <property type="match status" value="1"/>
</dbReference>
<comment type="function">
    <text evidence="9">Catalyzes the phosphorylation of the position 2 hydroxy group of 4-diphosphocytidyl-2C-methyl-D-erythritol.</text>
</comment>
<dbReference type="InterPro" id="IPR004424">
    <property type="entry name" value="IspE"/>
</dbReference>
<dbReference type="SUPFAM" id="SSF54211">
    <property type="entry name" value="Ribosomal protein S5 domain 2-like"/>
    <property type="match status" value="1"/>
</dbReference>
<gene>
    <name evidence="9" type="primary">ispE</name>
    <name evidence="12" type="ORF">B0O44_111113</name>
</gene>
<evidence type="ECO:0000256" key="6">
    <source>
        <dbReference type="ARBA" id="ARBA00022777"/>
    </source>
</evidence>